<proteinExistence type="predicted"/>
<sequence length="598" mass="68957">MALLKQAKPRYQDCILPSFPKLPSSRWPSRGHHFASFRNSTPSKSFILKASLSDPKTCRDANFRPLANFSPSIWKDTFASIPHLQSEIESCVKQVEELKEVVKEMLIAATDDPAENVLLIDTLCRLGVSYQFETEIEQQLIHIFESYANLPDNHDYDLYTIALLFRVLRQHGFKMPCDVFNKFKDENGKFKESLICDVKGMLSLYQATHLSMHGEDILDEALAFTTGHLPSLATNSSPHLAKHICEALEQPFYTGIPRLETLKFIPFYEQDESRNETLLKFSKLDFNKMQILYQQELRLVTSWWNDLNLISEYPYSRDRVVELYFWCVAEYFESRYSRARVMLTKILMILTVMDDTYDAYGTLDELQCFTQAIERWDIEALNELPDYMKSLYIAILNLYDELDDELSKEGRSYGVACTKDTLKELVRAYLVEAQHFREGVVPPFEERLDNAVITACPFFVPAASFIGMGEVAGIDAFDWIRSRPQMLISTCIIGRLRADMVSHEAEQRRGHVASVVEAYMKENGISREETIEKFEIMIDNAWKDVNEGCMRPTAVAMPLVTVILNVARIGEVFYKKVDGITNPQHFKHYIKQLFVDPI</sequence>
<protein>
    <submittedName>
        <fullName evidence="1">Terpene synthase</fullName>
    </submittedName>
</protein>
<evidence type="ECO:0000313" key="1">
    <source>
        <dbReference type="EMBL" id="KAJ4724609.1"/>
    </source>
</evidence>
<evidence type="ECO:0000313" key="2">
    <source>
        <dbReference type="Proteomes" id="UP001164539"/>
    </source>
</evidence>
<accession>A0ACC1YN64</accession>
<dbReference type="EMBL" id="CM051395">
    <property type="protein sequence ID" value="KAJ4724609.1"/>
    <property type="molecule type" value="Genomic_DNA"/>
</dbReference>
<name>A0ACC1YN64_MELAZ</name>
<dbReference type="Proteomes" id="UP001164539">
    <property type="component" value="Chromosome 2"/>
</dbReference>
<reference evidence="1 2" key="1">
    <citation type="journal article" date="2023" name="Science">
        <title>Complex scaffold remodeling in plant triterpene biosynthesis.</title>
        <authorList>
            <person name="De La Pena R."/>
            <person name="Hodgson H."/>
            <person name="Liu J.C."/>
            <person name="Stephenson M.J."/>
            <person name="Martin A.C."/>
            <person name="Owen C."/>
            <person name="Harkess A."/>
            <person name="Leebens-Mack J."/>
            <person name="Jimenez L.E."/>
            <person name="Osbourn A."/>
            <person name="Sattely E.S."/>
        </authorList>
    </citation>
    <scope>NUCLEOTIDE SEQUENCE [LARGE SCALE GENOMIC DNA]</scope>
    <source>
        <strain evidence="2">cv. JPN11</strain>
        <tissue evidence="1">Leaf</tissue>
    </source>
</reference>
<comment type="caution">
    <text evidence="1">The sequence shown here is derived from an EMBL/GenBank/DDBJ whole genome shotgun (WGS) entry which is preliminary data.</text>
</comment>
<organism evidence="1 2">
    <name type="scientific">Melia azedarach</name>
    <name type="common">Chinaberry tree</name>
    <dbReference type="NCBI Taxonomy" id="155640"/>
    <lineage>
        <taxon>Eukaryota</taxon>
        <taxon>Viridiplantae</taxon>
        <taxon>Streptophyta</taxon>
        <taxon>Embryophyta</taxon>
        <taxon>Tracheophyta</taxon>
        <taxon>Spermatophyta</taxon>
        <taxon>Magnoliopsida</taxon>
        <taxon>eudicotyledons</taxon>
        <taxon>Gunneridae</taxon>
        <taxon>Pentapetalae</taxon>
        <taxon>rosids</taxon>
        <taxon>malvids</taxon>
        <taxon>Sapindales</taxon>
        <taxon>Meliaceae</taxon>
        <taxon>Melia</taxon>
    </lineage>
</organism>
<gene>
    <name evidence="1" type="ORF">OWV82_003577</name>
</gene>
<keyword evidence="2" id="KW-1185">Reference proteome</keyword>